<evidence type="ECO:0000313" key="2">
    <source>
        <dbReference type="EMBL" id="GGG61251.1"/>
    </source>
</evidence>
<proteinExistence type="predicted"/>
<name>A0A8J2ZGH2_9RHOB</name>
<accession>A0A8J2ZGH2</accession>
<dbReference type="RefSeq" id="WP_229672876.1">
    <property type="nucleotide sequence ID" value="NZ_BMJV01000001.1"/>
</dbReference>
<dbReference type="AlphaFoldDB" id="A0A8J2ZGH2"/>
<comment type="caution">
    <text evidence="2">The sequence shown here is derived from an EMBL/GenBank/DDBJ whole genome shotgun (WGS) entry which is preliminary data.</text>
</comment>
<organism evidence="2 3">
    <name type="scientific">Salipiger pallidus</name>
    <dbReference type="NCBI Taxonomy" id="1775170"/>
    <lineage>
        <taxon>Bacteria</taxon>
        <taxon>Pseudomonadati</taxon>
        <taxon>Pseudomonadota</taxon>
        <taxon>Alphaproteobacteria</taxon>
        <taxon>Rhodobacterales</taxon>
        <taxon>Roseobacteraceae</taxon>
        <taxon>Salipiger</taxon>
    </lineage>
</organism>
<evidence type="ECO:0000313" key="3">
    <source>
        <dbReference type="Proteomes" id="UP000617145"/>
    </source>
</evidence>
<feature type="compositionally biased region" description="Low complexity" evidence="1">
    <location>
        <begin position="52"/>
        <end position="64"/>
    </location>
</feature>
<evidence type="ECO:0008006" key="4">
    <source>
        <dbReference type="Google" id="ProtNLM"/>
    </source>
</evidence>
<reference evidence="2" key="2">
    <citation type="submission" date="2020-09" db="EMBL/GenBank/DDBJ databases">
        <authorList>
            <person name="Sun Q."/>
            <person name="Zhou Y."/>
        </authorList>
    </citation>
    <scope>NUCLEOTIDE SEQUENCE</scope>
    <source>
        <strain evidence="2">CGMCC 1.15762</strain>
    </source>
</reference>
<feature type="region of interest" description="Disordered" evidence="1">
    <location>
        <begin position="1"/>
        <end position="78"/>
    </location>
</feature>
<dbReference type="Proteomes" id="UP000617145">
    <property type="component" value="Unassembled WGS sequence"/>
</dbReference>
<evidence type="ECO:0000256" key="1">
    <source>
        <dbReference type="SAM" id="MobiDB-lite"/>
    </source>
</evidence>
<sequence length="143" mass="14388">MFDKTPDAAPASVTAPPAGDAPTSPAAEAIRPPAGARTVDQFDTTSAEERAAASAPSEPAGERSLGTTVASLGDPSRSGFWLETPLVTAEGKGRVVYNGKSAQVDLIPIAGPATGGSRLSLAAMRLIEAPLTDLPTVEVYTGG</sequence>
<dbReference type="EMBL" id="BMJV01000001">
    <property type="protein sequence ID" value="GGG61251.1"/>
    <property type="molecule type" value="Genomic_DNA"/>
</dbReference>
<protein>
    <recommendedName>
        <fullName evidence="4">D-galactarate dehydratase</fullName>
    </recommendedName>
</protein>
<reference evidence="2" key="1">
    <citation type="journal article" date="2014" name="Int. J. Syst. Evol. Microbiol.">
        <title>Complete genome sequence of Corynebacterium casei LMG S-19264T (=DSM 44701T), isolated from a smear-ripened cheese.</title>
        <authorList>
            <consortium name="US DOE Joint Genome Institute (JGI-PGF)"/>
            <person name="Walter F."/>
            <person name="Albersmeier A."/>
            <person name="Kalinowski J."/>
            <person name="Ruckert C."/>
        </authorList>
    </citation>
    <scope>NUCLEOTIDE SEQUENCE</scope>
    <source>
        <strain evidence="2">CGMCC 1.15762</strain>
    </source>
</reference>
<keyword evidence="3" id="KW-1185">Reference proteome</keyword>
<gene>
    <name evidence="2" type="ORF">GCM10011415_04150</name>
</gene>